<evidence type="ECO:0000256" key="1">
    <source>
        <dbReference type="SAM" id="Coils"/>
    </source>
</evidence>
<accession>A0A4Z2BZQ6</accession>
<name>A0A4Z2BZQ6_9TELE</name>
<comment type="caution">
    <text evidence="3">The sequence shown here is derived from an EMBL/GenBank/DDBJ whole genome shotgun (WGS) entry which is preliminary data.</text>
</comment>
<feature type="region of interest" description="Disordered" evidence="2">
    <location>
        <begin position="74"/>
        <end position="124"/>
    </location>
</feature>
<dbReference type="EMBL" id="SWLE01000007">
    <property type="protein sequence ID" value="TNM97651.1"/>
    <property type="molecule type" value="Genomic_DNA"/>
</dbReference>
<feature type="coiled-coil region" evidence="1">
    <location>
        <begin position="290"/>
        <end position="324"/>
    </location>
</feature>
<gene>
    <name evidence="3" type="ORF">fugu_013897</name>
</gene>
<organism evidence="3 4">
    <name type="scientific">Takifugu bimaculatus</name>
    <dbReference type="NCBI Taxonomy" id="433685"/>
    <lineage>
        <taxon>Eukaryota</taxon>
        <taxon>Metazoa</taxon>
        <taxon>Chordata</taxon>
        <taxon>Craniata</taxon>
        <taxon>Vertebrata</taxon>
        <taxon>Euteleostomi</taxon>
        <taxon>Actinopterygii</taxon>
        <taxon>Neopterygii</taxon>
        <taxon>Teleostei</taxon>
        <taxon>Neoteleostei</taxon>
        <taxon>Acanthomorphata</taxon>
        <taxon>Eupercaria</taxon>
        <taxon>Tetraodontiformes</taxon>
        <taxon>Tetradontoidea</taxon>
        <taxon>Tetraodontidae</taxon>
        <taxon>Takifugu</taxon>
    </lineage>
</organism>
<feature type="compositionally biased region" description="Low complexity" evidence="2">
    <location>
        <begin position="353"/>
        <end position="377"/>
    </location>
</feature>
<reference evidence="3 4" key="1">
    <citation type="submission" date="2019-04" db="EMBL/GenBank/DDBJ databases">
        <title>The sequence and de novo assembly of Takifugu bimaculatus genome using PacBio and Hi-C technologies.</title>
        <authorList>
            <person name="Xu P."/>
            <person name="Liu B."/>
            <person name="Zhou Z."/>
        </authorList>
    </citation>
    <scope>NUCLEOTIDE SEQUENCE [LARGE SCALE GENOMIC DNA]</scope>
    <source>
        <strain evidence="3">TB-2018</strain>
        <tissue evidence="3">Muscle</tissue>
    </source>
</reference>
<feature type="compositionally biased region" description="Polar residues" evidence="2">
    <location>
        <begin position="227"/>
        <end position="243"/>
    </location>
</feature>
<keyword evidence="4" id="KW-1185">Reference proteome</keyword>
<evidence type="ECO:0000256" key="2">
    <source>
        <dbReference type="SAM" id="MobiDB-lite"/>
    </source>
</evidence>
<feature type="compositionally biased region" description="Basic and acidic residues" evidence="2">
    <location>
        <begin position="543"/>
        <end position="555"/>
    </location>
</feature>
<protein>
    <submittedName>
        <fullName evidence="3">Uncharacterized protein</fullName>
    </submittedName>
</protein>
<feature type="region of interest" description="Disordered" evidence="2">
    <location>
        <begin position="329"/>
        <end position="383"/>
    </location>
</feature>
<dbReference type="Proteomes" id="UP000516260">
    <property type="component" value="Chromosome 15"/>
</dbReference>
<keyword evidence="1" id="KW-0175">Coiled coil</keyword>
<evidence type="ECO:0000313" key="3">
    <source>
        <dbReference type="EMBL" id="TNM97651.1"/>
    </source>
</evidence>
<feature type="region of interest" description="Disordered" evidence="2">
    <location>
        <begin position="499"/>
        <end position="555"/>
    </location>
</feature>
<evidence type="ECO:0000313" key="4">
    <source>
        <dbReference type="Proteomes" id="UP000516260"/>
    </source>
</evidence>
<feature type="region of interest" description="Disordered" evidence="2">
    <location>
        <begin position="208"/>
        <end position="247"/>
    </location>
</feature>
<proteinExistence type="predicted"/>
<feature type="compositionally biased region" description="Low complexity" evidence="2">
    <location>
        <begin position="533"/>
        <end position="542"/>
    </location>
</feature>
<sequence>MAALSSRVLQEQLSAIMGALTKAVVAEICELVDEGYALLQMEISRSRKENQDLKNKLHLIESILPEVVLIKDEDSDTEGSVGEDGAKPSEGGAAASCRLLPVNQRARRRRTGSPERDGRSVLDQPSLKVCRVAPGPQMRSTSGFVLDAPWRRRRALRPLCCWGRAHRLVHQEYQQLAYFGDAALMESDPNRTELDFGLMWERQSRSQPGFVHSCPHGSPEGDELRTTAGSMSTDSQLSESGSSGFEYENVAPPAAQMSPVAAFHAQLASIMEVLANTAVAEICELVDSGYSELQLEIARSRRENEQLRRKLRLMELRAARASALRALAGGGGARAPVPGHHGDHARRARAQRGEAAAASSAAAQERGSSGPPGASGPVRATPTAEAVAPTIKIEDGGASWSPSELNQEFCSVVAEETEAPPTSIKQEVSEESDGSRCASWMCDVTSSCWSIQQTPNTDPVTTQNPLREEPGHSLALNATVGVSSDSGGGGLSLKEAVAERQQGAPLPPDRPQLPARKAAADRPNAHLRRHAAMHAAVHAAVHATERERPPPFSDH</sequence>
<dbReference type="AlphaFoldDB" id="A0A4Z2BZQ6"/>